<dbReference type="InterPro" id="IPR003613">
    <property type="entry name" value="Ubox_domain"/>
</dbReference>
<evidence type="ECO:0000256" key="2">
    <source>
        <dbReference type="ARBA" id="ARBA00022679"/>
    </source>
</evidence>
<accession>A0A7J6FD98</accession>
<dbReference type="Gene3D" id="3.30.40.10">
    <property type="entry name" value="Zinc/RING finger domain, C3HC4 (zinc finger)"/>
    <property type="match status" value="1"/>
</dbReference>
<name>A0A7J6FD98_CANSA</name>
<dbReference type="UniPathway" id="UPA00143"/>
<keyword evidence="2" id="KW-0808">Transferase</keyword>
<dbReference type="AlphaFoldDB" id="A0A7J6FD98"/>
<dbReference type="Pfam" id="PF04564">
    <property type="entry name" value="U-box"/>
    <property type="match status" value="1"/>
</dbReference>
<gene>
    <name evidence="4" type="ORF">F8388_003373</name>
</gene>
<dbReference type="EMBL" id="JAATIP010000133">
    <property type="protein sequence ID" value="KAF4368672.1"/>
    <property type="molecule type" value="Genomic_DNA"/>
</dbReference>
<comment type="pathway">
    <text evidence="1">Protein modification; protein ubiquitination.</text>
</comment>
<dbReference type="PANTHER" id="PTHR23315:SF339">
    <property type="entry name" value="U-BOX DOMAIN-CONTAINING PROTEIN 40"/>
    <property type="match status" value="1"/>
</dbReference>
<dbReference type="PANTHER" id="PTHR23315">
    <property type="entry name" value="U BOX DOMAIN-CONTAINING"/>
    <property type="match status" value="1"/>
</dbReference>
<sequence>MEFQEGLVRLIIHDTEENRSKSRREKKKEKSVELSGNNPRRTWKLFHRSSTTIPTTTESNQQPPIEFICPITGSLMAEPVIVSSGHSFERTCVKICKALDFTPTLPDSSTPDFSSVIPNLALKSTIIGWCQKYSVNPPKPLDSDSAENLVRTLMASQPQKPNSDEIQIQEKELVQVTLLRRERGVIKQKGCLSLSPLSKLLSLCMYISLCFGLSNPN</sequence>
<dbReference type="Proteomes" id="UP000525078">
    <property type="component" value="Unassembled WGS sequence"/>
</dbReference>
<comment type="caution">
    <text evidence="4">The sequence shown here is derived from an EMBL/GenBank/DDBJ whole genome shotgun (WGS) entry which is preliminary data.</text>
</comment>
<evidence type="ECO:0000313" key="4">
    <source>
        <dbReference type="EMBL" id="KAF4368672.1"/>
    </source>
</evidence>
<evidence type="ECO:0000313" key="5">
    <source>
        <dbReference type="Proteomes" id="UP000525078"/>
    </source>
</evidence>
<dbReference type="GO" id="GO:0016567">
    <property type="term" value="P:protein ubiquitination"/>
    <property type="evidence" value="ECO:0007669"/>
    <property type="project" value="UniProtKB-UniPathway"/>
</dbReference>
<dbReference type="GO" id="GO:0004842">
    <property type="term" value="F:ubiquitin-protein transferase activity"/>
    <property type="evidence" value="ECO:0007669"/>
    <property type="project" value="InterPro"/>
</dbReference>
<dbReference type="PROSITE" id="PS51698">
    <property type="entry name" value="U_BOX"/>
    <property type="match status" value="1"/>
</dbReference>
<dbReference type="InterPro" id="IPR013083">
    <property type="entry name" value="Znf_RING/FYVE/PHD"/>
</dbReference>
<dbReference type="SMART" id="SM00504">
    <property type="entry name" value="Ubox"/>
    <property type="match status" value="1"/>
</dbReference>
<dbReference type="SUPFAM" id="SSF57850">
    <property type="entry name" value="RING/U-box"/>
    <property type="match status" value="1"/>
</dbReference>
<evidence type="ECO:0000256" key="1">
    <source>
        <dbReference type="ARBA" id="ARBA00004906"/>
    </source>
</evidence>
<evidence type="ECO:0000259" key="3">
    <source>
        <dbReference type="PROSITE" id="PS51698"/>
    </source>
</evidence>
<feature type="domain" description="U-box" evidence="3">
    <location>
        <begin position="62"/>
        <end position="136"/>
    </location>
</feature>
<proteinExistence type="predicted"/>
<reference evidence="4 5" key="1">
    <citation type="journal article" date="2020" name="bioRxiv">
        <title>Sequence and annotation of 42 cannabis genomes reveals extensive copy number variation in cannabinoid synthesis and pathogen resistance genes.</title>
        <authorList>
            <person name="Mckernan K.J."/>
            <person name="Helbert Y."/>
            <person name="Kane L.T."/>
            <person name="Ebling H."/>
            <person name="Zhang L."/>
            <person name="Liu B."/>
            <person name="Eaton Z."/>
            <person name="Mclaughlin S."/>
            <person name="Kingan S."/>
            <person name="Baybayan P."/>
            <person name="Concepcion G."/>
            <person name="Jordan M."/>
            <person name="Riva A."/>
            <person name="Barbazuk W."/>
            <person name="Harkins T."/>
        </authorList>
    </citation>
    <scope>NUCLEOTIDE SEQUENCE [LARGE SCALE GENOMIC DNA]</scope>
    <source>
        <strain evidence="5">cv. Jamaican Lion 4</strain>
        <tissue evidence="4">Leaf</tissue>
    </source>
</reference>
<protein>
    <recommendedName>
        <fullName evidence="3">U-box domain-containing protein</fullName>
    </recommendedName>
</protein>
<organism evidence="4 5">
    <name type="scientific">Cannabis sativa</name>
    <name type="common">Hemp</name>
    <name type="synonym">Marijuana</name>
    <dbReference type="NCBI Taxonomy" id="3483"/>
    <lineage>
        <taxon>Eukaryota</taxon>
        <taxon>Viridiplantae</taxon>
        <taxon>Streptophyta</taxon>
        <taxon>Embryophyta</taxon>
        <taxon>Tracheophyta</taxon>
        <taxon>Spermatophyta</taxon>
        <taxon>Magnoliopsida</taxon>
        <taxon>eudicotyledons</taxon>
        <taxon>Gunneridae</taxon>
        <taxon>Pentapetalae</taxon>
        <taxon>rosids</taxon>
        <taxon>fabids</taxon>
        <taxon>Rosales</taxon>
        <taxon>Cannabaceae</taxon>
        <taxon>Cannabis</taxon>
    </lineage>
</organism>